<proteinExistence type="predicted"/>
<protein>
    <recommendedName>
        <fullName evidence="6">Cytochrome c domain-containing protein</fullName>
    </recommendedName>
</protein>
<evidence type="ECO:0000259" key="6">
    <source>
        <dbReference type="PROSITE" id="PS51007"/>
    </source>
</evidence>
<evidence type="ECO:0000256" key="3">
    <source>
        <dbReference type="ARBA" id="ARBA00022723"/>
    </source>
</evidence>
<reference evidence="7" key="1">
    <citation type="submission" date="2018-06" db="EMBL/GenBank/DDBJ databases">
        <authorList>
            <person name="Zhirakovskaya E."/>
        </authorList>
    </citation>
    <scope>NUCLEOTIDE SEQUENCE</scope>
</reference>
<keyword evidence="2" id="KW-0349">Heme</keyword>
<keyword evidence="4" id="KW-0249">Electron transport</keyword>
<dbReference type="Gene3D" id="1.10.760.10">
    <property type="entry name" value="Cytochrome c-like domain"/>
    <property type="match status" value="1"/>
</dbReference>
<keyword evidence="1" id="KW-0813">Transport</keyword>
<dbReference type="PANTHER" id="PTHR33751:SF1">
    <property type="entry name" value="CBB3-TYPE CYTOCHROME C OXIDASE SUBUNIT FIXP"/>
    <property type="match status" value="1"/>
</dbReference>
<evidence type="ECO:0000256" key="2">
    <source>
        <dbReference type="ARBA" id="ARBA00022617"/>
    </source>
</evidence>
<dbReference type="InterPro" id="IPR009056">
    <property type="entry name" value="Cyt_c-like_dom"/>
</dbReference>
<keyword evidence="5" id="KW-0408">Iron</keyword>
<keyword evidence="3" id="KW-0479">Metal-binding</keyword>
<evidence type="ECO:0000256" key="4">
    <source>
        <dbReference type="ARBA" id="ARBA00022982"/>
    </source>
</evidence>
<dbReference type="Pfam" id="PF13442">
    <property type="entry name" value="Cytochrome_CBB3"/>
    <property type="match status" value="1"/>
</dbReference>
<name>A0A3B0Z4J2_9ZZZZ</name>
<organism evidence="7">
    <name type="scientific">hydrothermal vent metagenome</name>
    <dbReference type="NCBI Taxonomy" id="652676"/>
    <lineage>
        <taxon>unclassified sequences</taxon>
        <taxon>metagenomes</taxon>
        <taxon>ecological metagenomes</taxon>
    </lineage>
</organism>
<dbReference type="SUPFAM" id="SSF46626">
    <property type="entry name" value="Cytochrome c"/>
    <property type="match status" value="1"/>
</dbReference>
<dbReference type="AlphaFoldDB" id="A0A3B0Z4J2"/>
<dbReference type="GO" id="GO:0009055">
    <property type="term" value="F:electron transfer activity"/>
    <property type="evidence" value="ECO:0007669"/>
    <property type="project" value="InterPro"/>
</dbReference>
<dbReference type="PROSITE" id="PS51007">
    <property type="entry name" value="CYTC"/>
    <property type="match status" value="1"/>
</dbReference>
<dbReference type="PANTHER" id="PTHR33751">
    <property type="entry name" value="CBB3-TYPE CYTOCHROME C OXIDASE SUBUNIT FIXP"/>
    <property type="match status" value="1"/>
</dbReference>
<evidence type="ECO:0000256" key="1">
    <source>
        <dbReference type="ARBA" id="ARBA00022448"/>
    </source>
</evidence>
<evidence type="ECO:0000313" key="7">
    <source>
        <dbReference type="EMBL" id="VAW88238.1"/>
    </source>
</evidence>
<dbReference type="GO" id="GO:0020037">
    <property type="term" value="F:heme binding"/>
    <property type="evidence" value="ECO:0007669"/>
    <property type="project" value="InterPro"/>
</dbReference>
<dbReference type="EMBL" id="UOFQ01000091">
    <property type="protein sequence ID" value="VAW88238.1"/>
    <property type="molecule type" value="Genomic_DNA"/>
</dbReference>
<dbReference type="InterPro" id="IPR008168">
    <property type="entry name" value="Cyt_C_IC"/>
</dbReference>
<dbReference type="PRINTS" id="PR00605">
    <property type="entry name" value="CYTCHROMECIC"/>
</dbReference>
<sequence>MKNISLLKAAGRALRAALLLSAAMLIAAPQVMAGDPLKGGKIYNQQCKQCHGSSGKSTFPGVADFSRGEGLMIADHELLQKIRDGRGMMPAFRGILKDDDISDVITYLRKLRR</sequence>
<dbReference type="InterPro" id="IPR050597">
    <property type="entry name" value="Cytochrome_c_Oxidase_Subunit"/>
</dbReference>
<dbReference type="GO" id="GO:0005506">
    <property type="term" value="F:iron ion binding"/>
    <property type="evidence" value="ECO:0007669"/>
    <property type="project" value="InterPro"/>
</dbReference>
<evidence type="ECO:0000256" key="5">
    <source>
        <dbReference type="ARBA" id="ARBA00023004"/>
    </source>
</evidence>
<feature type="domain" description="Cytochrome c" evidence="6">
    <location>
        <begin position="34"/>
        <end position="112"/>
    </location>
</feature>
<accession>A0A3B0Z4J2</accession>
<dbReference type="InterPro" id="IPR036909">
    <property type="entry name" value="Cyt_c-like_dom_sf"/>
</dbReference>
<gene>
    <name evidence="7" type="ORF">MNBD_GAMMA17-131</name>
</gene>